<evidence type="ECO:0000313" key="3">
    <source>
        <dbReference type="Proteomes" id="UP000193061"/>
    </source>
</evidence>
<accession>A0A1X6ZZG1</accession>
<organism evidence="2 3">
    <name type="scientific">Roseovarius albus</name>
    <dbReference type="NCBI Taxonomy" id="1247867"/>
    <lineage>
        <taxon>Bacteria</taxon>
        <taxon>Pseudomonadati</taxon>
        <taxon>Pseudomonadota</taxon>
        <taxon>Alphaproteobacteria</taxon>
        <taxon>Rhodobacterales</taxon>
        <taxon>Roseobacteraceae</taxon>
        <taxon>Roseovarius</taxon>
    </lineage>
</organism>
<proteinExistence type="predicted"/>
<dbReference type="GO" id="GO:0016787">
    <property type="term" value="F:hydrolase activity"/>
    <property type="evidence" value="ECO:0007669"/>
    <property type="project" value="UniProtKB-KW"/>
</dbReference>
<name>A0A1X6ZZG1_9RHOB</name>
<dbReference type="RefSeq" id="WP_085807175.1">
    <property type="nucleotide sequence ID" value="NZ_FWFX01000013.1"/>
</dbReference>
<dbReference type="OrthoDB" id="9805710at2"/>
<reference evidence="2 3" key="1">
    <citation type="submission" date="2017-03" db="EMBL/GenBank/DDBJ databases">
        <authorList>
            <person name="Afonso C.L."/>
            <person name="Miller P.J."/>
            <person name="Scott M.A."/>
            <person name="Spackman E."/>
            <person name="Goraichik I."/>
            <person name="Dimitrov K.M."/>
            <person name="Suarez D.L."/>
            <person name="Swayne D.E."/>
        </authorList>
    </citation>
    <scope>NUCLEOTIDE SEQUENCE [LARGE SCALE GENOMIC DNA]</scope>
    <source>
        <strain evidence="2 3">CECT 7450</strain>
    </source>
</reference>
<sequence length="137" mass="14749">MDLRKLTDDVSVSPQITAADVPHIAGAGFRSIMCNRPDGEEPGQPELCDIETAAQQEGLAFTCVPIVSGGVGQDDLNAFDKALHDLPKPILAYCRTGTRCTMIWAITQVGRLDSDEIIGCADKAGYDVRAVVDQMQR</sequence>
<dbReference type="EMBL" id="FWFX01000013">
    <property type="protein sequence ID" value="SLN66202.1"/>
    <property type="molecule type" value="Genomic_DNA"/>
</dbReference>
<feature type="domain" description="Beta-lactamase hydrolase-like protein phosphatase-like" evidence="1">
    <location>
        <begin position="2"/>
        <end position="110"/>
    </location>
</feature>
<gene>
    <name evidence="2" type="primary">blh</name>
    <name evidence="2" type="ORF">ROA7450_03510</name>
</gene>
<dbReference type="Proteomes" id="UP000193061">
    <property type="component" value="Unassembled WGS sequence"/>
</dbReference>
<protein>
    <submittedName>
        <fullName evidence="2">Beta-lactamase hydrolase-like protein</fullName>
        <ecNumber evidence="2">3.-.-.-</ecNumber>
    </submittedName>
</protein>
<dbReference type="EC" id="3.-.-.-" evidence="2"/>
<dbReference type="SUPFAM" id="SSF52799">
    <property type="entry name" value="(Phosphotyrosine protein) phosphatases II"/>
    <property type="match status" value="1"/>
</dbReference>
<dbReference type="InterPro" id="IPR005939">
    <property type="entry name" value="BLH_phosphatase-like"/>
</dbReference>
<dbReference type="Pfam" id="PF04273">
    <property type="entry name" value="BLH_phosphatase"/>
    <property type="match status" value="1"/>
</dbReference>
<evidence type="ECO:0000259" key="1">
    <source>
        <dbReference type="Pfam" id="PF04273"/>
    </source>
</evidence>
<dbReference type="Gene3D" id="3.90.190.10">
    <property type="entry name" value="Protein tyrosine phosphatase superfamily"/>
    <property type="match status" value="1"/>
</dbReference>
<keyword evidence="2" id="KW-0378">Hydrolase</keyword>
<dbReference type="InterPro" id="IPR029021">
    <property type="entry name" value="Prot-tyrosine_phosphatase-like"/>
</dbReference>
<evidence type="ECO:0000313" key="2">
    <source>
        <dbReference type="EMBL" id="SLN66202.1"/>
    </source>
</evidence>
<dbReference type="NCBIfam" id="TIGR01244">
    <property type="entry name" value="TIGR01244 family sulfur transferase"/>
    <property type="match status" value="1"/>
</dbReference>
<keyword evidence="3" id="KW-1185">Reference proteome</keyword>
<dbReference type="AlphaFoldDB" id="A0A1X6ZZG1"/>